<dbReference type="Pfam" id="PF00300">
    <property type="entry name" value="His_Phos_1"/>
    <property type="match status" value="1"/>
</dbReference>
<dbReference type="PANTHER" id="PTHR48100:SF1">
    <property type="entry name" value="HISTIDINE PHOSPHATASE FAMILY PROTEIN-RELATED"/>
    <property type="match status" value="1"/>
</dbReference>
<dbReference type="PROSITE" id="PS00175">
    <property type="entry name" value="PG_MUTASE"/>
    <property type="match status" value="1"/>
</dbReference>
<accession>A0ABY6DIX4</accession>
<dbReference type="InterPro" id="IPR050275">
    <property type="entry name" value="PGM_Phosphatase"/>
</dbReference>
<dbReference type="PANTHER" id="PTHR48100">
    <property type="entry name" value="BROAD-SPECIFICITY PHOSPHATASE YOR283W-RELATED"/>
    <property type="match status" value="1"/>
</dbReference>
<dbReference type="InterPro" id="IPR029033">
    <property type="entry name" value="His_PPase_superfam"/>
</dbReference>
<dbReference type="SUPFAM" id="SSF53254">
    <property type="entry name" value="Phosphoglycerate mutase-like"/>
    <property type="match status" value="1"/>
</dbReference>
<dbReference type="InterPro" id="IPR013078">
    <property type="entry name" value="His_Pase_superF_clade-1"/>
</dbReference>
<dbReference type="EMBL" id="CP106753">
    <property type="protein sequence ID" value="UXY13643.1"/>
    <property type="molecule type" value="Genomic_DNA"/>
</dbReference>
<evidence type="ECO:0000313" key="3">
    <source>
        <dbReference type="EMBL" id="UXY13643.1"/>
    </source>
</evidence>
<evidence type="ECO:0000313" key="4">
    <source>
        <dbReference type="Proteomes" id="UP001061302"/>
    </source>
</evidence>
<reference evidence="3" key="1">
    <citation type="submission" date="2022-10" db="EMBL/GenBank/DDBJ databases">
        <title>Chitiniphilus purpureus sp. nov., a novel chitin-degrading bacterium isolated from crawfish pond sediment.</title>
        <authorList>
            <person name="Li K."/>
        </authorList>
    </citation>
    <scope>NUCLEOTIDE SEQUENCE</scope>
    <source>
        <strain evidence="3">CD1</strain>
    </source>
</reference>
<protein>
    <submittedName>
        <fullName evidence="3">Histidine phosphatase family protein</fullName>
    </submittedName>
</protein>
<dbReference type="Gene3D" id="3.40.50.1240">
    <property type="entry name" value="Phosphoglycerate mutase-like"/>
    <property type="match status" value="1"/>
</dbReference>
<evidence type="ECO:0000256" key="2">
    <source>
        <dbReference type="ARBA" id="ARBA00023235"/>
    </source>
</evidence>
<dbReference type="CDD" id="cd07067">
    <property type="entry name" value="HP_PGM_like"/>
    <property type="match status" value="1"/>
</dbReference>
<dbReference type="RefSeq" id="WP_263122852.1">
    <property type="nucleotide sequence ID" value="NZ_CP106753.1"/>
</dbReference>
<proteinExistence type="predicted"/>
<dbReference type="SMART" id="SM00855">
    <property type="entry name" value="PGAM"/>
    <property type="match status" value="1"/>
</dbReference>
<evidence type="ECO:0000256" key="1">
    <source>
        <dbReference type="ARBA" id="ARBA00023152"/>
    </source>
</evidence>
<name>A0ABY6DIX4_9NEIS</name>
<keyword evidence="4" id="KW-1185">Reference proteome</keyword>
<keyword evidence="2" id="KW-0413">Isomerase</keyword>
<sequence length="201" mass="22323">MSRTLYLLRHGQTEYNVVRRLQGRCDSALTTLGQAQARAMGEALRRELGDAQGWQMRVSPLLRAQCSARLVAQALGLPETALQLDERLVEVGFGDWEAQLRADLIARHPHLDQAPDWHFHAPNGEALAAVLARIDDFLADPALPARLIVVSHGLFGRLLRHRYSGAEERLRFSGEMPQDAFFRLADGGVTRIDCQPLAATP</sequence>
<gene>
    <name evidence="3" type="ORF">N8I74_09935</name>
</gene>
<organism evidence="3 4">
    <name type="scientific">Chitiniphilus purpureus</name>
    <dbReference type="NCBI Taxonomy" id="2981137"/>
    <lineage>
        <taxon>Bacteria</taxon>
        <taxon>Pseudomonadati</taxon>
        <taxon>Pseudomonadota</taxon>
        <taxon>Betaproteobacteria</taxon>
        <taxon>Neisseriales</taxon>
        <taxon>Chitinibacteraceae</taxon>
        <taxon>Chitiniphilus</taxon>
    </lineage>
</organism>
<dbReference type="InterPro" id="IPR001345">
    <property type="entry name" value="PG/BPGM_mutase_AS"/>
</dbReference>
<keyword evidence="1" id="KW-0324">Glycolysis</keyword>
<dbReference type="Proteomes" id="UP001061302">
    <property type="component" value="Chromosome"/>
</dbReference>